<dbReference type="Pfam" id="PF00702">
    <property type="entry name" value="Hydrolase"/>
    <property type="match status" value="1"/>
</dbReference>
<gene>
    <name evidence="1" type="ORF">FHS44_007442</name>
</gene>
<keyword evidence="2" id="KW-1185">Reference proteome</keyword>
<dbReference type="EMBL" id="JACHJP010000013">
    <property type="protein sequence ID" value="MBB4920293.1"/>
    <property type="molecule type" value="Genomic_DNA"/>
</dbReference>
<evidence type="ECO:0000313" key="2">
    <source>
        <dbReference type="Proteomes" id="UP000552644"/>
    </source>
</evidence>
<dbReference type="InterPro" id="IPR023214">
    <property type="entry name" value="HAD_sf"/>
</dbReference>
<dbReference type="NCBIfam" id="TIGR01549">
    <property type="entry name" value="HAD-SF-IA-v1"/>
    <property type="match status" value="1"/>
</dbReference>
<dbReference type="SUPFAM" id="SSF56784">
    <property type="entry name" value="HAD-like"/>
    <property type="match status" value="1"/>
</dbReference>
<reference evidence="1 2" key="1">
    <citation type="submission" date="2020-08" db="EMBL/GenBank/DDBJ databases">
        <title>Genomic Encyclopedia of Type Strains, Phase III (KMG-III): the genomes of soil and plant-associated and newly described type strains.</title>
        <authorList>
            <person name="Whitman W."/>
        </authorList>
    </citation>
    <scope>NUCLEOTIDE SEQUENCE [LARGE SCALE GENOMIC DNA]</scope>
    <source>
        <strain evidence="1 2">CECT 8840</strain>
    </source>
</reference>
<dbReference type="NCBIfam" id="TIGR01509">
    <property type="entry name" value="HAD-SF-IA-v3"/>
    <property type="match status" value="1"/>
</dbReference>
<dbReference type="Gene3D" id="3.40.50.1000">
    <property type="entry name" value="HAD superfamily/HAD-like"/>
    <property type="match status" value="1"/>
</dbReference>
<organism evidence="1 2">
    <name type="scientific">Streptosporangium saharense</name>
    <dbReference type="NCBI Taxonomy" id="1706840"/>
    <lineage>
        <taxon>Bacteria</taxon>
        <taxon>Bacillati</taxon>
        <taxon>Actinomycetota</taxon>
        <taxon>Actinomycetes</taxon>
        <taxon>Streptosporangiales</taxon>
        <taxon>Streptosporangiaceae</taxon>
        <taxon>Streptosporangium</taxon>
    </lineage>
</organism>
<dbReference type="Proteomes" id="UP000552644">
    <property type="component" value="Unassembled WGS sequence"/>
</dbReference>
<dbReference type="AlphaFoldDB" id="A0A7W7VS18"/>
<accession>A0A7W7VS18</accession>
<name>A0A7W7VS18_9ACTN</name>
<sequence length="210" mass="23689">MTTTGETMGRQYDAVVFDLGGVVVNWNPRHLYRKLIDDPERMEWFLTEVCPGSWNAEQDRGRPFADAVREAVERHPDHRELIEVYWSRWPEMLDGLVPGTSEILADVRRAGTAMYAITNWSAETYPLAVDRYPVLKLFEDIVVSGEIKMIKPDPEIYLHALDRFGLSAERALFVDDSPANVEGAAAVGMGALLFTDAAALRSELERYGLL</sequence>
<dbReference type="PANTHER" id="PTHR43611">
    <property type="entry name" value="ALPHA-D-GLUCOSE 1-PHOSPHATE PHOSPHATASE"/>
    <property type="match status" value="1"/>
</dbReference>
<dbReference type="GO" id="GO:0018784">
    <property type="term" value="F:(S)-2-haloacid dehalogenase activity"/>
    <property type="evidence" value="ECO:0007669"/>
    <property type="project" value="UniProtKB-EC"/>
</dbReference>
<dbReference type="SFLD" id="SFLDG01129">
    <property type="entry name" value="C1.5:_HAD__Beta-PGM__Phosphata"/>
    <property type="match status" value="1"/>
</dbReference>
<dbReference type="PRINTS" id="PR00413">
    <property type="entry name" value="HADHALOGNASE"/>
</dbReference>
<dbReference type="PANTHER" id="PTHR43611:SF3">
    <property type="entry name" value="FLAVIN MONONUCLEOTIDE HYDROLASE 1, CHLOROPLATIC"/>
    <property type="match status" value="1"/>
</dbReference>
<dbReference type="EC" id="3.8.1.2" evidence="1"/>
<dbReference type="RefSeq" id="WP_221461745.1">
    <property type="nucleotide sequence ID" value="NZ_JACHJP010000013.1"/>
</dbReference>
<keyword evidence="1" id="KW-0378">Hydrolase</keyword>
<proteinExistence type="predicted"/>
<dbReference type="CDD" id="cd02603">
    <property type="entry name" value="HAD_sEH-N_like"/>
    <property type="match status" value="1"/>
</dbReference>
<dbReference type="InterPro" id="IPR036412">
    <property type="entry name" value="HAD-like_sf"/>
</dbReference>
<dbReference type="InterPro" id="IPR006439">
    <property type="entry name" value="HAD-SF_hydro_IA"/>
</dbReference>
<evidence type="ECO:0000313" key="1">
    <source>
        <dbReference type="EMBL" id="MBB4920293.1"/>
    </source>
</evidence>
<comment type="caution">
    <text evidence="1">The sequence shown here is derived from an EMBL/GenBank/DDBJ whole genome shotgun (WGS) entry which is preliminary data.</text>
</comment>
<dbReference type="SFLD" id="SFLDS00003">
    <property type="entry name" value="Haloacid_Dehalogenase"/>
    <property type="match status" value="1"/>
</dbReference>
<protein>
    <submittedName>
        <fullName evidence="1">2-haloacid dehalogenase</fullName>
        <ecNumber evidence="1">3.8.1.2</ecNumber>
    </submittedName>
</protein>